<feature type="region of interest" description="Disordered" evidence="1">
    <location>
        <begin position="374"/>
        <end position="423"/>
    </location>
</feature>
<feature type="region of interest" description="Disordered" evidence="1">
    <location>
        <begin position="1082"/>
        <end position="1131"/>
    </location>
</feature>
<feature type="compositionally biased region" description="Polar residues" evidence="1">
    <location>
        <begin position="1029"/>
        <end position="1041"/>
    </location>
</feature>
<feature type="compositionally biased region" description="Low complexity" evidence="1">
    <location>
        <begin position="15"/>
        <end position="25"/>
    </location>
</feature>
<feature type="region of interest" description="Disordered" evidence="1">
    <location>
        <begin position="1"/>
        <end position="87"/>
    </location>
</feature>
<evidence type="ECO:0000259" key="2">
    <source>
        <dbReference type="Pfam" id="PF25422"/>
    </source>
</evidence>
<dbReference type="SUPFAM" id="SSF81383">
    <property type="entry name" value="F-box domain"/>
    <property type="match status" value="1"/>
</dbReference>
<name>A0A395S3X1_9HYPO</name>
<feature type="compositionally biased region" description="Polar residues" evidence="1">
    <location>
        <begin position="1394"/>
        <end position="1407"/>
    </location>
</feature>
<feature type="region of interest" description="Disordered" evidence="1">
    <location>
        <begin position="1370"/>
        <end position="1407"/>
    </location>
</feature>
<dbReference type="Proteomes" id="UP000266234">
    <property type="component" value="Unassembled WGS sequence"/>
</dbReference>
<feature type="compositionally biased region" description="Basic and acidic residues" evidence="1">
    <location>
        <begin position="1170"/>
        <end position="1186"/>
    </location>
</feature>
<feature type="compositionally biased region" description="Acidic residues" evidence="1">
    <location>
        <begin position="32"/>
        <end position="41"/>
    </location>
</feature>
<evidence type="ECO:0000313" key="4">
    <source>
        <dbReference type="Proteomes" id="UP000266234"/>
    </source>
</evidence>
<dbReference type="EMBL" id="PXOG01000215">
    <property type="protein sequence ID" value="RGP66759.1"/>
    <property type="molecule type" value="Genomic_DNA"/>
</dbReference>
<dbReference type="InterPro" id="IPR057214">
    <property type="entry name" value="DUF7892"/>
</dbReference>
<gene>
    <name evidence="3" type="ORF">FLONG3_8734</name>
</gene>
<dbReference type="OrthoDB" id="2322499at2759"/>
<organism evidence="3 4">
    <name type="scientific">Fusarium longipes</name>
    <dbReference type="NCBI Taxonomy" id="694270"/>
    <lineage>
        <taxon>Eukaryota</taxon>
        <taxon>Fungi</taxon>
        <taxon>Dikarya</taxon>
        <taxon>Ascomycota</taxon>
        <taxon>Pezizomycotina</taxon>
        <taxon>Sordariomycetes</taxon>
        <taxon>Hypocreomycetidae</taxon>
        <taxon>Hypocreales</taxon>
        <taxon>Nectriaceae</taxon>
        <taxon>Fusarium</taxon>
    </lineage>
</organism>
<feature type="compositionally biased region" description="Polar residues" evidence="1">
    <location>
        <begin position="375"/>
        <end position="391"/>
    </location>
</feature>
<feature type="region of interest" description="Disordered" evidence="1">
    <location>
        <begin position="1153"/>
        <end position="1190"/>
    </location>
</feature>
<feature type="region of interest" description="Disordered" evidence="1">
    <location>
        <begin position="1009"/>
        <end position="1041"/>
    </location>
</feature>
<sequence>MSSTEDQGARPPGLTSTRAASTTSASHKDDLQMADEPDYEPSEASSYDPAAALLDDISQPSRKRRQSPDSTDAQQLKKVRLEKAEADHTISKKSHELVVDRTKQLPGEIWQHIFTLVSPRDLGRLLIVNKLFHIFLSPSVAGPVQRHSDLSFSLPPLKPDTIWQASRRHFWPRMPAPLKGKSELEMWRLVCSTSCQLCGSKSQENPRSANGPWRSGPGPTGVCPVFPFCIFTCGNCLKKNGVREIDLLLSPNFPSFLLPALPPILVDTDMHVIPPRAVQMGSLPHDIQVTKLFWSDHVEKVKAEFASVKALCSAAAEEWVKGLEIRGKQILVDASRWEKWANAGGIAHLRAANVAQVDVSAPATSLPAIPLPNKPLSSVVQQPDKQQLQTFNHDEQHESSLPLETNTQRPHAPAQQKRTKEEAVRLKAQRRADIERRAMLLDPPLTADVLAYIPSFQAALQLITPLDDDAWELLKPRLLSQREEAEQRVKQTSANTQVLCEKLGKNEVEKKPAREPRHVTDEEWDETQGPVRARISEYADEIIESWNNGSKIKRKTCPQFAADVLLYVRNRFYAEVAKDTAALVAAGKKPIVEPSEGPWTQRLTLENMKWIFDVKVKPRTEPLRKELFLCNGCLGGSGILKFFGFEGVLQHYAAKHTTALSLGNIVVHWRAEWPEVPPFCPDPRMKEKVYYEKGSSNSQQSQDAPLQQAYSGFQPGPPTGYLPPLYGAEVSLVPHYHSEPHMPIPPIAPYSQVGAHTYGGPYSALPYHDTAVYGSYPPQFPLGIPHSSHHHLNDYTTPVPSAAGHFDYESYPSQNNTNSAISAGMTQQNQHDTITRSTHLAWSKVGYNKKIPPPVRAITVIHHAAKTFEATHHEPLSLSMFIDATTKSRKLRTFRSLNGVACRACDSEVFHLPKLANHFQKLHEELPRSRGLAPMNWLTDMVKLPEEERLAGLASILLEDMAAYSLVEEAVPWAFEQGFVDKFSSRPPQTRSNDALPIQEPKQLPAQAADFLGSSPPKEERSHAAFPQMDSNTQQPGHFSSLIQPRSAMPTIAASLPARLEDESEQDIALLRPASEIYGRKTRQASAIEPRLAGSAEIDAPRTGGSSKSEIERHHESAKERGRRDARGKNEHELMNHRSLRYAKSQCWRDEQFSDHRDAREQRYSGTEPIGRDRSASVGNRPRETRPLASAAVNPVPSCFEARESSIFQGHQAEEEEEVVYVDETGREIGRGRRARNTLPRESRYGVPGERRFDDYDNPSLSWYGDRPRHRESSPQSRYTRPVYRHKPELSTAPYRAYCDRNNTGPLMEYSAEAYELVEVRHPDGNYFVRRLVQREERPYYAYDQPPLTAQSIYAPQQHLEGLSGYRVDAQGNAPILPPVPRPAYDDYDPHYSPSITREPSAYRGNQ</sequence>
<feature type="compositionally biased region" description="Polar residues" evidence="1">
    <location>
        <begin position="694"/>
        <end position="711"/>
    </location>
</feature>
<reference evidence="3 4" key="1">
    <citation type="journal article" date="2018" name="PLoS Pathog.">
        <title>Evolution of structural diversity of trichothecenes, a family of toxins produced by plant pathogenic and entomopathogenic fungi.</title>
        <authorList>
            <person name="Proctor R.H."/>
            <person name="McCormick S.P."/>
            <person name="Kim H.S."/>
            <person name="Cardoza R.E."/>
            <person name="Stanley A.M."/>
            <person name="Lindo L."/>
            <person name="Kelly A."/>
            <person name="Brown D.W."/>
            <person name="Lee T."/>
            <person name="Vaughan M.M."/>
            <person name="Alexander N.J."/>
            <person name="Busman M."/>
            <person name="Gutierrez S."/>
        </authorList>
    </citation>
    <scope>NUCLEOTIDE SEQUENCE [LARGE SCALE GENOMIC DNA]</scope>
    <source>
        <strain evidence="3 4">NRRL 20695</strain>
    </source>
</reference>
<feature type="compositionally biased region" description="Basic and acidic residues" evidence="1">
    <location>
        <begin position="1153"/>
        <end position="1163"/>
    </location>
</feature>
<evidence type="ECO:0000313" key="3">
    <source>
        <dbReference type="EMBL" id="RGP66759.1"/>
    </source>
</evidence>
<feature type="compositionally biased region" description="Basic and acidic residues" evidence="1">
    <location>
        <begin position="1109"/>
        <end position="1131"/>
    </location>
</feature>
<dbReference type="InterPro" id="IPR036047">
    <property type="entry name" value="F-box-like_dom_sf"/>
</dbReference>
<dbReference type="STRING" id="694270.A0A395S3X1"/>
<protein>
    <recommendedName>
        <fullName evidence="2">DUF7892 domain-containing protein</fullName>
    </recommendedName>
</protein>
<dbReference type="CDD" id="cd09917">
    <property type="entry name" value="F-box_SF"/>
    <property type="match status" value="1"/>
</dbReference>
<evidence type="ECO:0000256" key="1">
    <source>
        <dbReference type="SAM" id="MobiDB-lite"/>
    </source>
</evidence>
<proteinExistence type="predicted"/>
<accession>A0A395S3X1</accession>
<feature type="domain" description="DUF7892" evidence="2">
    <location>
        <begin position="826"/>
        <end position="970"/>
    </location>
</feature>
<feature type="region of interest" description="Disordered" evidence="1">
    <location>
        <begin position="691"/>
        <end position="713"/>
    </location>
</feature>
<keyword evidence="4" id="KW-1185">Reference proteome</keyword>
<comment type="caution">
    <text evidence="3">The sequence shown here is derived from an EMBL/GenBank/DDBJ whole genome shotgun (WGS) entry which is preliminary data.</text>
</comment>
<dbReference type="Pfam" id="PF25422">
    <property type="entry name" value="DUF7892"/>
    <property type="match status" value="1"/>
</dbReference>